<evidence type="ECO:0000259" key="2">
    <source>
        <dbReference type="Pfam" id="PF13383"/>
    </source>
</evidence>
<dbReference type="EMBL" id="JALJOT010000016">
    <property type="protein sequence ID" value="KAK9901984.1"/>
    <property type="molecule type" value="Genomic_DNA"/>
</dbReference>
<name>A0ABR2YC54_9CHLO</name>
<feature type="signal peptide" evidence="1">
    <location>
        <begin position="1"/>
        <end position="18"/>
    </location>
</feature>
<gene>
    <name evidence="3" type="ORF">WJX75_000224</name>
</gene>
<dbReference type="PANTHER" id="PTHR32026:SF10">
    <property type="entry name" value="METHYLTRANSFERASE-LIKE PROTEIN 24-RELATED"/>
    <property type="match status" value="1"/>
</dbReference>
<keyword evidence="1" id="KW-0732">Signal</keyword>
<accession>A0ABR2YC54</accession>
<reference evidence="3 4" key="1">
    <citation type="journal article" date="2024" name="Nat. Commun.">
        <title>Phylogenomics reveals the evolutionary origins of lichenization in chlorophyte algae.</title>
        <authorList>
            <person name="Puginier C."/>
            <person name="Libourel C."/>
            <person name="Otte J."/>
            <person name="Skaloud P."/>
            <person name="Haon M."/>
            <person name="Grisel S."/>
            <person name="Petersen M."/>
            <person name="Berrin J.G."/>
            <person name="Delaux P.M."/>
            <person name="Dal Grande F."/>
            <person name="Keller J."/>
        </authorList>
    </citation>
    <scope>NUCLEOTIDE SEQUENCE [LARGE SCALE GENOMIC DNA]</scope>
    <source>
        <strain evidence="3 4">SAG 216-7</strain>
    </source>
</reference>
<sequence>MAQVIFLVLLQIALAVGAFDPQRSQVAIQETRIHVELSHSRRSQTETVYWEARDRAQKERDALPASAFSTPNTDLGGFRRIWDFYTPDYNCPLLKERVGRLGDGGKWVCGLRALLEDRPCLIYSLGSAGDISFEEELLNRTSCEVMGNLAHAWVDVLKIDIENHEWDVFGDFYARPGARLPATQLLVEFHWPGNADRVWKVLDAILADKFRIFSVEPNYYCEEGACAKNLLEFAFIKVSDDGHVCSPHSHSHNMGMYAAVLLPNGC</sequence>
<evidence type="ECO:0000256" key="1">
    <source>
        <dbReference type="SAM" id="SignalP"/>
    </source>
</evidence>
<dbReference type="Proteomes" id="UP001491310">
    <property type="component" value="Unassembled WGS sequence"/>
</dbReference>
<protein>
    <recommendedName>
        <fullName evidence="2">Methyltransferase domain-containing protein</fullName>
    </recommendedName>
</protein>
<proteinExistence type="predicted"/>
<dbReference type="PANTHER" id="PTHR32026">
    <property type="entry name" value="METHYLTRANSFERASE-LIKE PROTEIN 24"/>
    <property type="match status" value="1"/>
</dbReference>
<dbReference type="Pfam" id="PF13383">
    <property type="entry name" value="Methyltransf_22"/>
    <property type="match status" value="1"/>
</dbReference>
<evidence type="ECO:0000313" key="3">
    <source>
        <dbReference type="EMBL" id="KAK9901984.1"/>
    </source>
</evidence>
<evidence type="ECO:0000313" key="4">
    <source>
        <dbReference type="Proteomes" id="UP001491310"/>
    </source>
</evidence>
<keyword evidence="4" id="KW-1185">Reference proteome</keyword>
<dbReference type="InterPro" id="IPR025714">
    <property type="entry name" value="Methyltranfer_dom"/>
</dbReference>
<comment type="caution">
    <text evidence="3">The sequence shown here is derived from an EMBL/GenBank/DDBJ whole genome shotgun (WGS) entry which is preliminary data.</text>
</comment>
<feature type="domain" description="Methyltransferase" evidence="2">
    <location>
        <begin position="83"/>
        <end position="144"/>
    </location>
</feature>
<organism evidence="3 4">
    <name type="scientific">Coccomyxa subellipsoidea</name>
    <dbReference type="NCBI Taxonomy" id="248742"/>
    <lineage>
        <taxon>Eukaryota</taxon>
        <taxon>Viridiplantae</taxon>
        <taxon>Chlorophyta</taxon>
        <taxon>core chlorophytes</taxon>
        <taxon>Trebouxiophyceae</taxon>
        <taxon>Trebouxiophyceae incertae sedis</taxon>
        <taxon>Coccomyxaceae</taxon>
        <taxon>Coccomyxa</taxon>
    </lineage>
</organism>
<feature type="chain" id="PRO_5046698814" description="Methyltransferase domain-containing protein" evidence="1">
    <location>
        <begin position="19"/>
        <end position="266"/>
    </location>
</feature>
<dbReference type="InterPro" id="IPR026913">
    <property type="entry name" value="METTL24"/>
</dbReference>